<gene>
    <name evidence="2" type="primary">tolA</name>
    <name evidence="1" type="ORF">CO704_25725</name>
    <name evidence="2" type="ORF">NCTC12120_05278</name>
</gene>
<dbReference type="EMBL" id="UAVU01000009">
    <property type="protein sequence ID" value="SQC92092.1"/>
    <property type="molecule type" value="Genomic_DNA"/>
</dbReference>
<dbReference type="EMBL" id="CP023526">
    <property type="protein sequence ID" value="ATF95475.1"/>
    <property type="molecule type" value="Genomic_DNA"/>
</dbReference>
<dbReference type="GO" id="GO:0043213">
    <property type="term" value="P:bacteriocin transport"/>
    <property type="evidence" value="ECO:0007669"/>
    <property type="project" value="InterPro"/>
</dbReference>
<dbReference type="SUPFAM" id="SSF74653">
    <property type="entry name" value="TolA/TonB C-terminal domain"/>
    <property type="match status" value="1"/>
</dbReference>
<dbReference type="Gene3D" id="3.30.1150.10">
    <property type="match status" value="1"/>
</dbReference>
<evidence type="ECO:0000313" key="1">
    <source>
        <dbReference type="EMBL" id="ATF95475.1"/>
    </source>
</evidence>
<organism evidence="1 3">
    <name type="scientific">Cedecea neteri</name>
    <dbReference type="NCBI Taxonomy" id="158822"/>
    <lineage>
        <taxon>Bacteria</taxon>
        <taxon>Pseudomonadati</taxon>
        <taxon>Pseudomonadota</taxon>
        <taxon>Gammaproteobacteria</taxon>
        <taxon>Enterobacterales</taxon>
        <taxon>Enterobacteriaceae</taxon>
        <taxon>Cedecea</taxon>
    </lineage>
</organism>
<evidence type="ECO:0000313" key="3">
    <source>
        <dbReference type="Proteomes" id="UP000217979"/>
    </source>
</evidence>
<evidence type="ECO:0000313" key="4">
    <source>
        <dbReference type="Proteomes" id="UP000251197"/>
    </source>
</evidence>
<geneLocation type="plasmid" evidence="1">
    <name>unnamed</name>
</geneLocation>
<sequence length="124" mass="13735">MTRFGLRTLILSGCLSVAGCQHRTVTTPPPDAPIHFGDKYTGDNPNEYAGLLSRAIEQNFFDIDQWRGKTCTLRLNMEEKTVKYEHGNLELCRAAMGDVSGAVLPAPSEAVRKVFVHVALEFKP</sequence>
<dbReference type="Proteomes" id="UP000251197">
    <property type="component" value="Unassembled WGS sequence"/>
</dbReference>
<dbReference type="AlphaFoldDB" id="A0A291E5Y2"/>
<name>A0A291E5Y2_9ENTR</name>
<dbReference type="InterPro" id="IPR014161">
    <property type="entry name" value="Tol-Pal_TolA"/>
</dbReference>
<dbReference type="PROSITE" id="PS51257">
    <property type="entry name" value="PROKAR_LIPOPROTEIN"/>
    <property type="match status" value="1"/>
</dbReference>
<protein>
    <submittedName>
        <fullName evidence="2">Cell envelope integrity inner membrane protein TolA</fullName>
    </submittedName>
</protein>
<dbReference type="GO" id="GO:0019534">
    <property type="term" value="F:toxin transmembrane transporter activity"/>
    <property type="evidence" value="ECO:0007669"/>
    <property type="project" value="InterPro"/>
</dbReference>
<proteinExistence type="predicted"/>
<reference evidence="1 3" key="1">
    <citation type="submission" date="2017-09" db="EMBL/GenBank/DDBJ databases">
        <title>FDA dAtabase for Regulatory Grade micrObial Sequences (FDA-ARGOS): Supporting development and validation of Infectious Disease Dx tests.</title>
        <authorList>
            <person name="Minogue T."/>
            <person name="Wolcott M."/>
            <person name="Wasieloski L."/>
            <person name="Aguilar W."/>
            <person name="Moore D."/>
            <person name="Tallon L."/>
            <person name="Sadzewicz L."/>
            <person name="Ott S."/>
            <person name="Zhao X."/>
            <person name="Nagaraj S."/>
            <person name="Vavikolanu K."/>
            <person name="Aluvathingal J."/>
            <person name="Nadendla S."/>
            <person name="Sichtig H."/>
        </authorList>
    </citation>
    <scope>NUCLEOTIDE SEQUENCE [LARGE SCALE GENOMIC DNA]</scope>
    <source>
        <strain evidence="1 3">FDAARGOS_392</strain>
        <plasmid evidence="3">Plasmid unnamed</plasmid>
        <plasmid evidence="1">unnamed</plasmid>
    </source>
</reference>
<accession>A0A291E5Y2</accession>
<dbReference type="GO" id="GO:0016020">
    <property type="term" value="C:membrane"/>
    <property type="evidence" value="ECO:0007669"/>
    <property type="project" value="InterPro"/>
</dbReference>
<evidence type="ECO:0000313" key="2">
    <source>
        <dbReference type="EMBL" id="SQC92092.1"/>
    </source>
</evidence>
<keyword evidence="1" id="KW-0614">Plasmid</keyword>
<dbReference type="Pfam" id="PF06519">
    <property type="entry name" value="TolA"/>
    <property type="match status" value="1"/>
</dbReference>
<dbReference type="Proteomes" id="UP000217979">
    <property type="component" value="Plasmid unnamed"/>
</dbReference>
<reference evidence="2 4" key="2">
    <citation type="submission" date="2018-06" db="EMBL/GenBank/DDBJ databases">
        <authorList>
            <consortium name="Pathogen Informatics"/>
            <person name="Doyle S."/>
        </authorList>
    </citation>
    <scope>NUCLEOTIDE SEQUENCE [LARGE SCALE GENOMIC DNA]</scope>
    <source>
        <strain evidence="2 4">NCTC12120</strain>
    </source>
</reference>